<dbReference type="InterPro" id="IPR049577">
    <property type="entry name" value="GMPP_N"/>
</dbReference>
<sequence>MSDKNLAVVTPVILAGGSGTRLWPLSRKSYPKQFVPLLGEQTLFRSVVARLSGEGKGFAFARPVVLTNATFRFIVAEQLAQEDTDPRAIIIEPSVRNTAPAILAAALHLAAGDPEAVMLVAPSDHVVPDAEAFRAAVSQGLAAARSGDLVTFGIQPTRPETGYGYLQVVARPDGSGQPIKLARFVEKPNAARAQEMLASGDHLWNAGIFLFAAKDLIAAFEALAPDVLAAVRPAVDAAEGDLGFLRLSAEAWDAAPDISIDYAIMERAGNLSVVPYDSGWSDLGGWDAVWSHAGPDAAGVTVGGGATAIDCSDTLLRSDSDGMELVGIGLSNIIAVAMNDAVLIADKSRAQDVKLAVEALKKKGAVQAESFPKDHRPWGWVEGLLAGERFQVKRIVVQPGQSLSLQSHFHRSEHWIVVEGTAKVTVGDEVTLLTENQSLYVPAGAKHRVENPGKIPVVFIEVQTGTYLGEDDIVRYEDRYARG</sequence>
<dbReference type="Pfam" id="PF22640">
    <property type="entry name" value="ManC_GMP_beta-helix"/>
    <property type="match status" value="1"/>
</dbReference>
<dbReference type="InterPro" id="IPR001538">
    <property type="entry name" value="Man6P_isomerase-2_C"/>
</dbReference>
<dbReference type="Pfam" id="PF01050">
    <property type="entry name" value="MannoseP_isomer"/>
    <property type="match status" value="1"/>
</dbReference>
<dbReference type="CDD" id="cd02509">
    <property type="entry name" value="GDP-M1P_Guanylyltransferase"/>
    <property type="match status" value="1"/>
</dbReference>
<evidence type="ECO:0000256" key="6">
    <source>
        <dbReference type="ARBA" id="ARBA00023134"/>
    </source>
</evidence>
<dbReference type="GO" id="GO:0000271">
    <property type="term" value="P:polysaccharide biosynthetic process"/>
    <property type="evidence" value="ECO:0007669"/>
    <property type="project" value="InterPro"/>
</dbReference>
<dbReference type="NCBIfam" id="TIGR01479">
    <property type="entry name" value="GMP_PMI"/>
    <property type="match status" value="1"/>
</dbReference>
<dbReference type="GO" id="GO:0004475">
    <property type="term" value="F:mannose-1-phosphate guanylyltransferase (GTP) activity"/>
    <property type="evidence" value="ECO:0007669"/>
    <property type="project" value="UniProtKB-EC"/>
</dbReference>
<keyword evidence="13" id="KW-1185">Reference proteome</keyword>
<evidence type="ECO:0000259" key="11">
    <source>
        <dbReference type="Pfam" id="PF22640"/>
    </source>
</evidence>
<evidence type="ECO:0000256" key="4">
    <source>
        <dbReference type="ARBA" id="ARBA00022695"/>
    </source>
</evidence>
<dbReference type="HOGENOM" id="CLU_035527_1_0_5"/>
<dbReference type="EMBL" id="AP010803">
    <property type="protein sequence ID" value="BAI98159.1"/>
    <property type="molecule type" value="Genomic_DNA"/>
</dbReference>
<evidence type="ECO:0000313" key="12">
    <source>
        <dbReference type="EMBL" id="BAI98159.1"/>
    </source>
</evidence>
<dbReference type="EC" id="2.7.7.13" evidence="2"/>
<feature type="domain" description="Nucleotidyl transferase" evidence="9">
    <location>
        <begin position="11"/>
        <end position="291"/>
    </location>
</feature>
<keyword evidence="5" id="KW-0547">Nucleotide-binding</keyword>
<dbReference type="AlphaFoldDB" id="D4Z6C7"/>
<feature type="domain" description="Mannose-6-phosphate isomerase type II C-terminal" evidence="10">
    <location>
        <begin position="369"/>
        <end position="478"/>
    </location>
</feature>
<dbReference type="Pfam" id="PF00483">
    <property type="entry name" value="NTP_transferase"/>
    <property type="match status" value="1"/>
</dbReference>
<dbReference type="InterPro" id="IPR029044">
    <property type="entry name" value="Nucleotide-diphossugar_trans"/>
</dbReference>
<dbReference type="Gene3D" id="3.90.550.10">
    <property type="entry name" value="Spore Coat Polysaccharide Biosynthesis Protein SpsA, Chain A"/>
    <property type="match status" value="1"/>
</dbReference>
<evidence type="ECO:0000256" key="5">
    <source>
        <dbReference type="ARBA" id="ARBA00022741"/>
    </source>
</evidence>
<organism evidence="12 13">
    <name type="scientific">Sphingobium indicum (strain DSM 16413 / CCM 7287 / MTCC 6362 / UT26 / NBRC 101211 / UT26S)</name>
    <name type="common">Sphingobium japonicum</name>
    <dbReference type="NCBI Taxonomy" id="452662"/>
    <lineage>
        <taxon>Bacteria</taxon>
        <taxon>Pseudomonadati</taxon>
        <taxon>Pseudomonadota</taxon>
        <taxon>Alphaproteobacteria</taxon>
        <taxon>Sphingomonadales</taxon>
        <taxon>Sphingomonadaceae</taxon>
        <taxon>Sphingobium</taxon>
    </lineage>
</organism>
<dbReference type="Gene3D" id="2.60.120.10">
    <property type="entry name" value="Jelly Rolls"/>
    <property type="match status" value="1"/>
</dbReference>
<gene>
    <name evidence="12" type="primary">manC</name>
    <name evidence="12" type="ordered locus">SJA_C1-33250</name>
</gene>
<dbReference type="InterPro" id="IPR011051">
    <property type="entry name" value="RmlC_Cupin_sf"/>
</dbReference>
<keyword evidence="3 12" id="KW-0808">Transferase</keyword>
<evidence type="ECO:0000256" key="1">
    <source>
        <dbReference type="ARBA" id="ARBA00006115"/>
    </source>
</evidence>
<dbReference type="InterPro" id="IPR006375">
    <property type="entry name" value="Man1P_GuaTrfase/Man6P_Isoase"/>
</dbReference>
<dbReference type="PANTHER" id="PTHR46390">
    <property type="entry name" value="MANNOSE-1-PHOSPHATE GUANYLYLTRANSFERASE"/>
    <property type="match status" value="1"/>
</dbReference>
<dbReference type="GO" id="GO:0005525">
    <property type="term" value="F:GTP binding"/>
    <property type="evidence" value="ECO:0007669"/>
    <property type="project" value="UniProtKB-KW"/>
</dbReference>
<dbReference type="eggNOG" id="COG0836">
    <property type="taxonomic scope" value="Bacteria"/>
</dbReference>
<dbReference type="SUPFAM" id="SSF51182">
    <property type="entry name" value="RmlC-like cupins"/>
    <property type="match status" value="1"/>
</dbReference>
<comment type="similarity">
    <text evidence="1 8">Belongs to the mannose-6-phosphate isomerase type 2 family.</text>
</comment>
<evidence type="ECO:0000256" key="3">
    <source>
        <dbReference type="ARBA" id="ARBA00022679"/>
    </source>
</evidence>
<dbReference type="GO" id="GO:0009298">
    <property type="term" value="P:GDP-mannose biosynthetic process"/>
    <property type="evidence" value="ECO:0007669"/>
    <property type="project" value="TreeGrafter"/>
</dbReference>
<evidence type="ECO:0000256" key="7">
    <source>
        <dbReference type="ARBA" id="ARBA00047343"/>
    </source>
</evidence>
<comment type="catalytic activity">
    <reaction evidence="7">
        <text>alpha-D-mannose 1-phosphate + GTP + H(+) = GDP-alpha-D-mannose + diphosphate</text>
        <dbReference type="Rhea" id="RHEA:15229"/>
        <dbReference type="ChEBI" id="CHEBI:15378"/>
        <dbReference type="ChEBI" id="CHEBI:33019"/>
        <dbReference type="ChEBI" id="CHEBI:37565"/>
        <dbReference type="ChEBI" id="CHEBI:57527"/>
        <dbReference type="ChEBI" id="CHEBI:58409"/>
        <dbReference type="EC" id="2.7.7.13"/>
    </reaction>
</comment>
<dbReference type="STRING" id="452662.SJA_C1-33250"/>
<accession>D4Z6C7</accession>
<keyword evidence="4 12" id="KW-0548">Nucleotidyltransferase</keyword>
<dbReference type="InterPro" id="IPR005835">
    <property type="entry name" value="NTP_transferase_dom"/>
</dbReference>
<evidence type="ECO:0000256" key="2">
    <source>
        <dbReference type="ARBA" id="ARBA00012387"/>
    </source>
</evidence>
<evidence type="ECO:0000259" key="10">
    <source>
        <dbReference type="Pfam" id="PF01050"/>
    </source>
</evidence>
<reference evidence="12 13" key="1">
    <citation type="journal article" date="2010" name="J. Bacteriol.">
        <title>Complete genome sequence of the representative gamma-hexachlorocyclohexane-degrading bacterium Sphingobium japonicum UT26.</title>
        <authorList>
            <person name="Nagata Y."/>
            <person name="Ohtsubo Y."/>
            <person name="Endo R."/>
            <person name="Ichikawa N."/>
            <person name="Ankai A."/>
            <person name="Oguchi A."/>
            <person name="Fukui S."/>
            <person name="Fujita N."/>
            <person name="Tsuda M."/>
        </authorList>
    </citation>
    <scope>NUCLEOTIDE SEQUENCE [LARGE SCALE GENOMIC DNA]</scope>
    <source>
        <strain evidence="13">DSM 16413 / CCM 7287 / MTCC 6362 / UT26 / NBRC 101211 / UT26S</strain>
    </source>
</reference>
<dbReference type="InterPro" id="IPR054566">
    <property type="entry name" value="ManC/GMP-like_b-helix"/>
</dbReference>
<dbReference type="KEGG" id="sjp:SJA_C1-33250"/>
<dbReference type="RefSeq" id="WP_013041395.1">
    <property type="nucleotide sequence ID" value="NC_014006.1"/>
</dbReference>
<name>D4Z6C7_SPHIU</name>
<evidence type="ECO:0000313" key="13">
    <source>
        <dbReference type="Proteomes" id="UP000007753"/>
    </source>
</evidence>
<dbReference type="InterPro" id="IPR051161">
    <property type="entry name" value="Mannose-6P_isomerase_type2"/>
</dbReference>
<feature type="domain" description="MannoseP isomerase/GMP-like beta-helix" evidence="11">
    <location>
        <begin position="308"/>
        <end position="360"/>
    </location>
</feature>
<dbReference type="SUPFAM" id="SSF53448">
    <property type="entry name" value="Nucleotide-diphospho-sugar transferases"/>
    <property type="match status" value="1"/>
</dbReference>
<proteinExistence type="inferred from homology"/>
<dbReference type="CDD" id="cd02213">
    <property type="entry name" value="cupin_PMI_typeII_C"/>
    <property type="match status" value="1"/>
</dbReference>
<protein>
    <recommendedName>
        <fullName evidence="2">mannose-1-phosphate guanylyltransferase</fullName>
        <ecNumber evidence="2">2.7.7.13</ecNumber>
    </recommendedName>
</protein>
<evidence type="ECO:0000256" key="8">
    <source>
        <dbReference type="RuleBase" id="RU004190"/>
    </source>
</evidence>
<dbReference type="Proteomes" id="UP000007753">
    <property type="component" value="Chromosome 1"/>
</dbReference>
<dbReference type="FunFam" id="2.60.120.10:FF:000032">
    <property type="entry name" value="Mannose-1-phosphate guanylyltransferase/mannose-6-phosphate isomerase"/>
    <property type="match status" value="1"/>
</dbReference>
<dbReference type="InterPro" id="IPR014710">
    <property type="entry name" value="RmlC-like_jellyroll"/>
</dbReference>
<dbReference type="PANTHER" id="PTHR46390:SF1">
    <property type="entry name" value="MANNOSE-1-PHOSPHATE GUANYLYLTRANSFERASE"/>
    <property type="match status" value="1"/>
</dbReference>
<keyword evidence="6" id="KW-0342">GTP-binding</keyword>
<dbReference type="eggNOG" id="COG0662">
    <property type="taxonomic scope" value="Bacteria"/>
</dbReference>
<evidence type="ECO:0000259" key="9">
    <source>
        <dbReference type="Pfam" id="PF00483"/>
    </source>
</evidence>
<dbReference type="GeneID" id="29274819"/>